<organism evidence="9 10">
    <name type="scientific">Caenorhabditis tropicalis</name>
    <dbReference type="NCBI Taxonomy" id="1561998"/>
    <lineage>
        <taxon>Eukaryota</taxon>
        <taxon>Metazoa</taxon>
        <taxon>Ecdysozoa</taxon>
        <taxon>Nematoda</taxon>
        <taxon>Chromadorea</taxon>
        <taxon>Rhabditida</taxon>
        <taxon>Rhabditina</taxon>
        <taxon>Rhabditomorpha</taxon>
        <taxon>Rhabditoidea</taxon>
        <taxon>Rhabditidae</taxon>
        <taxon>Peloderinae</taxon>
        <taxon>Caenorhabditis</taxon>
    </lineage>
</organism>
<dbReference type="PANTHER" id="PTHR10812:SF17">
    <property type="entry name" value="TRANSCRIPTION FACTOR AP-2, ISOFORM D"/>
    <property type="match status" value="1"/>
</dbReference>
<dbReference type="WBParaSite" id="Csp11.Scaffold629.g11569.t1">
    <property type="protein sequence ID" value="Csp11.Scaffold629.g11569.t1"/>
    <property type="gene ID" value="Csp11.Scaffold629.g11569"/>
</dbReference>
<evidence type="ECO:0000256" key="6">
    <source>
        <dbReference type="ARBA" id="ARBA00023242"/>
    </source>
</evidence>
<dbReference type="GO" id="GO:0000977">
    <property type="term" value="F:RNA polymerase II transcription regulatory region sequence-specific DNA binding"/>
    <property type="evidence" value="ECO:0007669"/>
    <property type="project" value="TreeGrafter"/>
</dbReference>
<sequence>MLLLFSPSDSFSSTFDSRMFNQKLMECSDDEFVRSSQCDDEEQQQQSSQRPPFYENMRTFAPSHMHISCHYDIPYTPHLIQPPCGVHVSTFTYARDFPGNGNSQQFFNQPPQPQPQQGNGGNGEDDYCIQKAEERDHHPANYSQVATKADRPFVFFASDCNSPLEIVGEVYCTVPGRTSLLSSTTKYRVTVAEIQRRISPPECLNASLLGGILRKAKSKDGGKTLRDSLKKLGLTLPAGRRKQANVTAWTALVEEEAIHMAKDFALVCEKEFHSREIGIYLTKTSLAIDPDVVKRRAALEMSRKMIGELAELLSCDRTPLTPYFPRNMLPIDPSVQQHLSHFTLMTHGFGNVAMSAVLESVKLMIDESIKYIDRCCSQNVWR</sequence>
<evidence type="ECO:0000313" key="9">
    <source>
        <dbReference type="Proteomes" id="UP000095282"/>
    </source>
</evidence>
<evidence type="ECO:0000256" key="2">
    <source>
        <dbReference type="ARBA" id="ARBA00007770"/>
    </source>
</evidence>
<name>A0A1I7TTB7_9PELO</name>
<dbReference type="GO" id="GO:0000981">
    <property type="term" value="F:DNA-binding transcription factor activity, RNA polymerase II-specific"/>
    <property type="evidence" value="ECO:0007669"/>
    <property type="project" value="TreeGrafter"/>
</dbReference>
<evidence type="ECO:0000256" key="4">
    <source>
        <dbReference type="ARBA" id="ARBA00023125"/>
    </source>
</evidence>
<evidence type="ECO:0000259" key="8">
    <source>
        <dbReference type="Pfam" id="PF03299"/>
    </source>
</evidence>
<dbReference type="PRINTS" id="PR01748">
    <property type="entry name" value="AP2TNSCPFCT"/>
</dbReference>
<keyword evidence="5" id="KW-0804">Transcription</keyword>
<dbReference type="GO" id="GO:0005634">
    <property type="term" value="C:nucleus"/>
    <property type="evidence" value="ECO:0007669"/>
    <property type="project" value="UniProtKB-SubCell"/>
</dbReference>
<evidence type="ECO:0000313" key="10">
    <source>
        <dbReference type="WBParaSite" id="Csp11.Scaffold629.g11569.t1"/>
    </source>
</evidence>
<feature type="compositionally biased region" description="Low complexity" evidence="7">
    <location>
        <begin position="100"/>
        <end position="109"/>
    </location>
</feature>
<comment type="subcellular location">
    <subcellularLocation>
        <location evidence="1">Nucleus</location>
    </subcellularLocation>
</comment>
<dbReference type="GO" id="GO:0042127">
    <property type="term" value="P:regulation of cell population proliferation"/>
    <property type="evidence" value="ECO:0007669"/>
    <property type="project" value="TreeGrafter"/>
</dbReference>
<feature type="region of interest" description="Disordered" evidence="7">
    <location>
        <begin position="100"/>
        <end position="127"/>
    </location>
</feature>
<keyword evidence="3" id="KW-0805">Transcription regulation</keyword>
<keyword evidence="4" id="KW-0238">DNA-binding</keyword>
<protein>
    <submittedName>
        <fullName evidence="10">TF_AP-2 domain-containing protein</fullName>
    </submittedName>
</protein>
<keyword evidence="9" id="KW-1185">Reference proteome</keyword>
<reference evidence="10" key="1">
    <citation type="submission" date="2016-11" db="UniProtKB">
        <authorList>
            <consortium name="WormBaseParasite"/>
        </authorList>
    </citation>
    <scope>IDENTIFICATION</scope>
</reference>
<evidence type="ECO:0000256" key="5">
    <source>
        <dbReference type="ARBA" id="ARBA00023163"/>
    </source>
</evidence>
<comment type="similarity">
    <text evidence="2">Belongs to the AP-2 family.</text>
</comment>
<feature type="domain" description="Transcription factor AP-2 C-terminal" evidence="8">
    <location>
        <begin position="171"/>
        <end position="367"/>
    </location>
</feature>
<dbReference type="InterPro" id="IPR013854">
    <property type="entry name" value="TF_AP2_C"/>
</dbReference>
<dbReference type="AlphaFoldDB" id="A0A1I7TTB7"/>
<dbReference type="eggNOG" id="KOG3811">
    <property type="taxonomic scope" value="Eukaryota"/>
</dbReference>
<proteinExistence type="inferred from homology"/>
<dbReference type="Proteomes" id="UP000095282">
    <property type="component" value="Unplaced"/>
</dbReference>
<evidence type="ECO:0000256" key="3">
    <source>
        <dbReference type="ARBA" id="ARBA00023015"/>
    </source>
</evidence>
<dbReference type="PANTHER" id="PTHR10812">
    <property type="entry name" value="TRANSCRIPTION FACTOR AP-2"/>
    <property type="match status" value="1"/>
</dbReference>
<dbReference type="STRING" id="1561998.A0A1I7TTB7"/>
<accession>A0A1I7TTB7</accession>
<dbReference type="InterPro" id="IPR004979">
    <property type="entry name" value="TF_AP2"/>
</dbReference>
<evidence type="ECO:0000256" key="1">
    <source>
        <dbReference type="ARBA" id="ARBA00004123"/>
    </source>
</evidence>
<dbReference type="Pfam" id="PF03299">
    <property type="entry name" value="TF_AP-2"/>
    <property type="match status" value="1"/>
</dbReference>
<evidence type="ECO:0000256" key="7">
    <source>
        <dbReference type="SAM" id="MobiDB-lite"/>
    </source>
</evidence>
<keyword evidence="6" id="KW-0539">Nucleus</keyword>